<gene>
    <name evidence="2" type="ORF">PR048_000498</name>
</gene>
<keyword evidence="3" id="KW-1185">Reference proteome</keyword>
<accession>A0ABQ9IES8</accession>
<evidence type="ECO:0000256" key="1">
    <source>
        <dbReference type="SAM" id="MobiDB-lite"/>
    </source>
</evidence>
<sequence length="161" mass="17783">MKGRGKRNISEKTHLPAASSSTISTCKNPETGKESAVAHSNEQSQLSPRVISVNHGKPESGWPNRESKQSTIECEFSRLPLPHRSGRGKRKILEKTRRPAASSSTISTCENQVVTPAGDRTRFASVEASMLTTRPPRHPVWKEALLKEQELGCNLRLWAGM</sequence>
<organism evidence="2 3">
    <name type="scientific">Dryococelus australis</name>
    <dbReference type="NCBI Taxonomy" id="614101"/>
    <lineage>
        <taxon>Eukaryota</taxon>
        <taxon>Metazoa</taxon>
        <taxon>Ecdysozoa</taxon>
        <taxon>Arthropoda</taxon>
        <taxon>Hexapoda</taxon>
        <taxon>Insecta</taxon>
        <taxon>Pterygota</taxon>
        <taxon>Neoptera</taxon>
        <taxon>Polyneoptera</taxon>
        <taxon>Phasmatodea</taxon>
        <taxon>Verophasmatodea</taxon>
        <taxon>Anareolatae</taxon>
        <taxon>Phasmatidae</taxon>
        <taxon>Eurycanthinae</taxon>
        <taxon>Dryococelus</taxon>
    </lineage>
</organism>
<protein>
    <submittedName>
        <fullName evidence="2">Uncharacterized protein</fullName>
    </submittedName>
</protein>
<proteinExistence type="predicted"/>
<dbReference type="EMBL" id="JARBHB010000001">
    <property type="protein sequence ID" value="KAJ8895173.1"/>
    <property type="molecule type" value="Genomic_DNA"/>
</dbReference>
<feature type="compositionally biased region" description="Polar residues" evidence="1">
    <location>
        <begin position="38"/>
        <end position="47"/>
    </location>
</feature>
<feature type="region of interest" description="Disordered" evidence="1">
    <location>
        <begin position="1"/>
        <end position="105"/>
    </location>
</feature>
<evidence type="ECO:0000313" key="2">
    <source>
        <dbReference type="EMBL" id="KAJ8895173.1"/>
    </source>
</evidence>
<feature type="compositionally biased region" description="Polar residues" evidence="1">
    <location>
        <begin position="18"/>
        <end position="28"/>
    </location>
</feature>
<comment type="caution">
    <text evidence="2">The sequence shown here is derived from an EMBL/GenBank/DDBJ whole genome shotgun (WGS) entry which is preliminary data.</text>
</comment>
<reference evidence="2 3" key="1">
    <citation type="submission" date="2023-02" db="EMBL/GenBank/DDBJ databases">
        <title>LHISI_Scaffold_Assembly.</title>
        <authorList>
            <person name="Stuart O.P."/>
            <person name="Cleave R."/>
            <person name="Magrath M.J.L."/>
            <person name="Mikheyev A.S."/>
        </authorList>
    </citation>
    <scope>NUCLEOTIDE SEQUENCE [LARGE SCALE GENOMIC DNA]</scope>
    <source>
        <strain evidence="2">Daus_M_001</strain>
        <tissue evidence="2">Leg muscle</tissue>
    </source>
</reference>
<evidence type="ECO:0000313" key="3">
    <source>
        <dbReference type="Proteomes" id="UP001159363"/>
    </source>
</evidence>
<dbReference type="Proteomes" id="UP001159363">
    <property type="component" value="Chromosome 1"/>
</dbReference>
<name>A0ABQ9IES8_9NEOP</name>